<name>A0A1C6SRD4_9ACTN</name>
<evidence type="ECO:0000313" key="2">
    <source>
        <dbReference type="Proteomes" id="UP000199699"/>
    </source>
</evidence>
<accession>A0A1C6SRD4</accession>
<evidence type="ECO:0000313" key="1">
    <source>
        <dbReference type="EMBL" id="SCL32088.1"/>
    </source>
</evidence>
<reference evidence="1 2" key="1">
    <citation type="submission" date="2016-06" db="EMBL/GenBank/DDBJ databases">
        <authorList>
            <person name="Kjaerup R.B."/>
            <person name="Dalgaard T.S."/>
            <person name="Juul-Madsen H.R."/>
        </authorList>
    </citation>
    <scope>NUCLEOTIDE SEQUENCE [LARGE SCALE GENOMIC DNA]</scope>
    <source>
        <strain evidence="1 2">DSM 43818</strain>
    </source>
</reference>
<sequence>MDVPQVPTDLENAIAGGRYVSRDYHQHSIAYAREEEQRKAAAAINRLKGLLEIANADRVARVCATLRQVTRQRTGKHGPDCWQRHARCLADRIYDLLDGNDPDSKQARP</sequence>
<keyword evidence="2" id="KW-1185">Reference proteome</keyword>
<protein>
    <submittedName>
        <fullName evidence="1">Uncharacterized protein</fullName>
    </submittedName>
</protein>
<proteinExistence type="predicted"/>
<dbReference type="EMBL" id="FMHT01000003">
    <property type="protein sequence ID" value="SCL32088.1"/>
    <property type="molecule type" value="Genomic_DNA"/>
</dbReference>
<dbReference type="AlphaFoldDB" id="A0A1C6SRD4"/>
<dbReference type="RefSeq" id="WP_091086172.1">
    <property type="nucleotide sequence ID" value="NZ_FMHT01000003.1"/>
</dbReference>
<dbReference type="STRING" id="145857.GA0070616_4385"/>
<gene>
    <name evidence="1" type="ORF">GA0070616_4385</name>
</gene>
<dbReference type="Proteomes" id="UP000199699">
    <property type="component" value="Unassembled WGS sequence"/>
</dbReference>
<organism evidence="1 2">
    <name type="scientific">Micromonospora nigra</name>
    <dbReference type="NCBI Taxonomy" id="145857"/>
    <lineage>
        <taxon>Bacteria</taxon>
        <taxon>Bacillati</taxon>
        <taxon>Actinomycetota</taxon>
        <taxon>Actinomycetes</taxon>
        <taxon>Micromonosporales</taxon>
        <taxon>Micromonosporaceae</taxon>
        <taxon>Micromonospora</taxon>
    </lineage>
</organism>